<protein>
    <recommendedName>
        <fullName evidence="1">DUF7745 domain-containing protein</fullName>
    </recommendedName>
</protein>
<organism evidence="2 3">
    <name type="scientific">Gossypium laxum</name>
    <dbReference type="NCBI Taxonomy" id="34288"/>
    <lineage>
        <taxon>Eukaryota</taxon>
        <taxon>Viridiplantae</taxon>
        <taxon>Streptophyta</taxon>
        <taxon>Embryophyta</taxon>
        <taxon>Tracheophyta</taxon>
        <taxon>Spermatophyta</taxon>
        <taxon>Magnoliopsida</taxon>
        <taxon>eudicotyledons</taxon>
        <taxon>Gunneridae</taxon>
        <taxon>Pentapetalae</taxon>
        <taxon>rosids</taxon>
        <taxon>malvids</taxon>
        <taxon>Malvales</taxon>
        <taxon>Malvaceae</taxon>
        <taxon>Malvoideae</taxon>
        <taxon>Gossypium</taxon>
    </lineage>
</organism>
<comment type="caution">
    <text evidence="2">The sequence shown here is derived from an EMBL/GenBank/DDBJ whole genome shotgun (WGS) entry which is preliminary data.</text>
</comment>
<evidence type="ECO:0000259" key="1">
    <source>
        <dbReference type="Pfam" id="PF24924"/>
    </source>
</evidence>
<keyword evidence="3" id="KW-1185">Reference proteome</keyword>
<sequence>MEKGFLDKVEDNVAVRIWSEKIQLEKDQWEDETKQLFYCNYGDLPYLLDVKVDKHLFRALAQYWNLAYSCFTFGKVDLVPTVEEYTTLLRFSRIQADKAYSRAANVPTFLKKLMSITGMSEQ</sequence>
<dbReference type="EMBL" id="JABEZV010446030">
    <property type="protein sequence ID" value="MBA0730574.1"/>
    <property type="molecule type" value="Genomic_DNA"/>
</dbReference>
<dbReference type="InterPro" id="IPR056647">
    <property type="entry name" value="DUF7745"/>
</dbReference>
<proteinExistence type="predicted"/>
<dbReference type="Proteomes" id="UP000593574">
    <property type="component" value="Unassembled WGS sequence"/>
</dbReference>
<dbReference type="Pfam" id="PF24924">
    <property type="entry name" value="DUF7745"/>
    <property type="match status" value="1"/>
</dbReference>
<dbReference type="PANTHER" id="PTHR48200:SF1">
    <property type="entry name" value="AMINOTRANSFERASE-LIKE PLANT MOBILE DOMAIN-CONTAINING PROTEIN"/>
    <property type="match status" value="1"/>
</dbReference>
<name>A0A7J9B4P1_9ROSI</name>
<feature type="domain" description="DUF7745" evidence="1">
    <location>
        <begin position="29"/>
        <end position="113"/>
    </location>
</feature>
<reference evidence="2 3" key="1">
    <citation type="journal article" date="2019" name="Genome Biol. Evol.">
        <title>Insights into the evolution of the New World diploid cottons (Gossypium, subgenus Houzingenia) based on genome sequencing.</title>
        <authorList>
            <person name="Grover C.E."/>
            <person name="Arick M.A. 2nd"/>
            <person name="Thrash A."/>
            <person name="Conover J.L."/>
            <person name="Sanders W.S."/>
            <person name="Peterson D.G."/>
            <person name="Frelichowski J.E."/>
            <person name="Scheffler J.A."/>
            <person name="Scheffler B.E."/>
            <person name="Wendel J.F."/>
        </authorList>
    </citation>
    <scope>NUCLEOTIDE SEQUENCE [LARGE SCALE GENOMIC DNA]</scope>
    <source>
        <strain evidence="2">4</strain>
        <tissue evidence="2">Leaf</tissue>
    </source>
</reference>
<dbReference type="PANTHER" id="PTHR48200">
    <property type="entry name" value="PROTEIN, PUTATIVE-RELATED"/>
    <property type="match status" value="1"/>
</dbReference>
<gene>
    <name evidence="2" type="ORF">Golax_023283</name>
</gene>
<dbReference type="AlphaFoldDB" id="A0A7J9B4P1"/>
<evidence type="ECO:0000313" key="3">
    <source>
        <dbReference type="Proteomes" id="UP000593574"/>
    </source>
</evidence>
<accession>A0A7J9B4P1</accession>
<evidence type="ECO:0000313" key="2">
    <source>
        <dbReference type="EMBL" id="MBA0730574.1"/>
    </source>
</evidence>